<dbReference type="AlphaFoldDB" id="A0A1G7R6Y4"/>
<evidence type="ECO:0000313" key="1">
    <source>
        <dbReference type="EMBL" id="SDG06542.1"/>
    </source>
</evidence>
<protein>
    <submittedName>
        <fullName evidence="1">Acyl carrier protein</fullName>
    </submittedName>
</protein>
<keyword evidence="2" id="KW-1185">Reference proteome</keyword>
<dbReference type="Proteomes" id="UP000199623">
    <property type="component" value="Unassembled WGS sequence"/>
</dbReference>
<reference evidence="2" key="1">
    <citation type="submission" date="2016-10" db="EMBL/GenBank/DDBJ databases">
        <authorList>
            <person name="Varghese N."/>
            <person name="Submissions S."/>
        </authorList>
    </citation>
    <scope>NUCLEOTIDE SEQUENCE [LARGE SCALE GENOMIC DNA]</scope>
    <source>
        <strain evidence="2">CGMCC 4.3506</strain>
    </source>
</reference>
<dbReference type="SUPFAM" id="SSF47336">
    <property type="entry name" value="ACP-like"/>
    <property type="match status" value="1"/>
</dbReference>
<accession>A0A1G7R6Y4</accession>
<dbReference type="STRING" id="200378.SAMN05216553_105160"/>
<sequence length="75" mass="8251">MTFTEVVAGALDVDPAHVTDEAGQDTLPSWTSMRHIQLIVMLEETYGLSFDYEEIAGARTVRDVRGVLRAKGVDV</sequence>
<gene>
    <name evidence="1" type="ORF">SAMN05216553_105160</name>
</gene>
<dbReference type="RefSeq" id="WP_090048885.1">
    <property type="nucleotide sequence ID" value="NZ_FNCC01000005.1"/>
</dbReference>
<evidence type="ECO:0000313" key="2">
    <source>
        <dbReference type="Proteomes" id="UP000199623"/>
    </source>
</evidence>
<dbReference type="InterPro" id="IPR036736">
    <property type="entry name" value="ACP-like_sf"/>
</dbReference>
<organism evidence="1 2">
    <name type="scientific">Lentzea fradiae</name>
    <dbReference type="NCBI Taxonomy" id="200378"/>
    <lineage>
        <taxon>Bacteria</taxon>
        <taxon>Bacillati</taxon>
        <taxon>Actinomycetota</taxon>
        <taxon>Actinomycetes</taxon>
        <taxon>Pseudonocardiales</taxon>
        <taxon>Pseudonocardiaceae</taxon>
        <taxon>Lentzea</taxon>
    </lineage>
</organism>
<proteinExistence type="predicted"/>
<dbReference type="EMBL" id="FNCC01000005">
    <property type="protein sequence ID" value="SDG06542.1"/>
    <property type="molecule type" value="Genomic_DNA"/>
</dbReference>
<dbReference type="OrthoDB" id="3192566at2"/>
<dbReference type="Gene3D" id="1.10.1200.10">
    <property type="entry name" value="ACP-like"/>
    <property type="match status" value="1"/>
</dbReference>
<name>A0A1G7R6Y4_9PSEU</name>